<dbReference type="FunFam" id="3.30.1360.120:FF:000007">
    <property type="entry name" value="tRNA modification GTPase GTPBP3, mitochondrial"/>
    <property type="match status" value="1"/>
</dbReference>
<dbReference type="CDD" id="cd04164">
    <property type="entry name" value="trmE"/>
    <property type="match status" value="1"/>
</dbReference>
<feature type="binding site" evidence="7">
    <location>
        <begin position="255"/>
        <end position="261"/>
    </location>
    <ligand>
        <name>GTP</name>
        <dbReference type="ChEBI" id="CHEBI:37565"/>
    </ligand>
</feature>
<dbReference type="Proteomes" id="UP000694001">
    <property type="component" value="Chromosome"/>
</dbReference>
<feature type="binding site" evidence="7">
    <location>
        <position position="89"/>
    </location>
    <ligand>
        <name>(6S)-5-formyl-5,6,7,8-tetrahydrofolate</name>
        <dbReference type="ChEBI" id="CHEBI:57457"/>
    </ligand>
</feature>
<feature type="binding site" evidence="7">
    <location>
        <position position="31"/>
    </location>
    <ligand>
        <name>(6S)-5-formyl-5,6,7,8-tetrahydrofolate</name>
        <dbReference type="ChEBI" id="CHEBI:57457"/>
    </ligand>
</feature>
<feature type="binding site" evidence="7">
    <location>
        <position position="261"/>
    </location>
    <ligand>
        <name>Mg(2+)</name>
        <dbReference type="ChEBI" id="CHEBI:18420"/>
    </ligand>
</feature>
<feature type="binding site" evidence="7">
    <location>
        <begin position="236"/>
        <end position="241"/>
    </location>
    <ligand>
        <name>GTP</name>
        <dbReference type="ChEBI" id="CHEBI:37565"/>
    </ligand>
</feature>
<dbReference type="PROSITE" id="PS51709">
    <property type="entry name" value="G_TRME"/>
    <property type="match status" value="1"/>
</dbReference>
<comment type="similarity">
    <text evidence="1 7 8">Belongs to the TRAFAC class TrmE-Era-EngA-EngB-Septin-like GTPase superfamily. TrmE GTPase family.</text>
</comment>
<dbReference type="NCBIfam" id="TIGR00231">
    <property type="entry name" value="small_GTP"/>
    <property type="match status" value="1"/>
</dbReference>
<reference evidence="10" key="1">
    <citation type="submission" date="2021-06" db="EMBL/GenBank/DDBJ databases">
        <title>Elioraea tepida, sp. nov., a moderately thermophilic aerobic anoxygenic phototrophic bacterium isolated from an alkaline siliceous hot spring mat community in Yellowstone National Park, WY, USA.</title>
        <authorList>
            <person name="Saini M.K."/>
            <person name="Yoshida S."/>
            <person name="Sebastian A."/>
            <person name="Hirose S."/>
            <person name="Hara E."/>
            <person name="Tamaki H."/>
            <person name="Soulier N.T."/>
            <person name="Albert I."/>
            <person name="Hanada S."/>
            <person name="Bryant D.A."/>
            <person name="Tank M."/>
        </authorList>
    </citation>
    <scope>NUCLEOTIDE SEQUENCE</scope>
    <source>
        <strain evidence="10">MS-P2</strain>
    </source>
</reference>
<dbReference type="EC" id="3.6.-.-" evidence="7"/>
<accession>A0A975U735</accession>
<evidence type="ECO:0000256" key="1">
    <source>
        <dbReference type="ARBA" id="ARBA00011043"/>
    </source>
</evidence>
<name>A0A975U735_9PROT</name>
<dbReference type="Pfam" id="PF01926">
    <property type="entry name" value="MMR_HSR1"/>
    <property type="match status" value="1"/>
</dbReference>
<evidence type="ECO:0000256" key="7">
    <source>
        <dbReference type="HAMAP-Rule" id="MF_00379"/>
    </source>
</evidence>
<comment type="subcellular location">
    <subcellularLocation>
        <location evidence="7">Cytoplasm</location>
    </subcellularLocation>
</comment>
<evidence type="ECO:0000313" key="11">
    <source>
        <dbReference type="Proteomes" id="UP000694001"/>
    </source>
</evidence>
<comment type="function">
    <text evidence="7">Exhibits a very high intrinsic GTPase hydrolysis rate. Involved in the addition of a carboxymethylaminomethyl (cmnm) group at the wobble position (U34) of certain tRNAs, forming tRNA-cmnm(5)s(2)U34.</text>
</comment>
<evidence type="ECO:0000259" key="9">
    <source>
        <dbReference type="PROSITE" id="PS51709"/>
    </source>
</evidence>
<dbReference type="Pfam" id="PF12631">
    <property type="entry name" value="MnmE_helical"/>
    <property type="match status" value="1"/>
</dbReference>
<protein>
    <recommendedName>
        <fullName evidence="7">tRNA modification GTPase MnmE</fullName>
        <ecNumber evidence="7">3.6.-.-</ecNumber>
    </recommendedName>
</protein>
<dbReference type="NCBIfam" id="TIGR00450">
    <property type="entry name" value="mnmE_trmE_thdF"/>
    <property type="match status" value="1"/>
</dbReference>
<proteinExistence type="inferred from homology"/>
<feature type="binding site" evidence="7">
    <location>
        <position position="240"/>
    </location>
    <ligand>
        <name>Mg(2+)</name>
        <dbReference type="ChEBI" id="CHEBI:18420"/>
    </ligand>
</feature>
<keyword evidence="6 7" id="KW-0342">GTP-binding</keyword>
<dbReference type="GO" id="GO:0003924">
    <property type="term" value="F:GTPase activity"/>
    <property type="evidence" value="ECO:0007669"/>
    <property type="project" value="UniProtKB-UniRule"/>
</dbReference>
<dbReference type="GO" id="GO:0005525">
    <property type="term" value="F:GTP binding"/>
    <property type="evidence" value="ECO:0007669"/>
    <property type="project" value="UniProtKB-UniRule"/>
</dbReference>
<feature type="domain" description="TrmE-type G" evidence="9">
    <location>
        <begin position="226"/>
        <end position="379"/>
    </location>
</feature>
<keyword evidence="7" id="KW-0963">Cytoplasm</keyword>
<dbReference type="GO" id="GO:0030488">
    <property type="term" value="P:tRNA methylation"/>
    <property type="evidence" value="ECO:0007669"/>
    <property type="project" value="TreeGrafter"/>
</dbReference>
<dbReference type="HAMAP" id="MF_00379">
    <property type="entry name" value="GTPase_MnmE"/>
    <property type="match status" value="1"/>
</dbReference>
<evidence type="ECO:0000256" key="2">
    <source>
        <dbReference type="ARBA" id="ARBA00022694"/>
    </source>
</evidence>
<keyword evidence="11" id="KW-1185">Reference proteome</keyword>
<evidence type="ECO:0000256" key="8">
    <source>
        <dbReference type="RuleBase" id="RU003313"/>
    </source>
</evidence>
<sequence length="454" mass="46569">MAEAGGAAGGGGDTIFALASGSGRAGVAVIRLSGPAVPEALAALVGGVPEPRRAVLRRLRHPRTGEVLDRAVVLRFASPASFTGEEVAELHVHGGRAVIEAVGEALLACGKGIRPAEPGEFTRRAFLNGKMDLTAAEGIADLVAAETEAQRRQALAQAEGALAATVAGWAERLTRALALSEASIDFADDGVGDEAETEALALAQAVEGEMEAALAGARRAERVREGFRVAIIGAPNAGKSSLLNRLAGREAAIVSARAGTTRDVIEVRLDLGGQAVTLADMAGLREAEDEIEAEGVRRAFAWAERADLVVAVFDGTAEAPDAATRVVVSARPGGCIGVASKSDLGVRLAEVDGVPLLPVSSVTGEGIERLAEALTAAIAGLAERGAGGAVLTRARHVSAVSSALAALRRLPVAALPEMRGEELRLALRELGRLTGRVDVEDVLEVVFRTFCVGK</sequence>
<dbReference type="InterPro" id="IPR006073">
    <property type="entry name" value="GTP-bd"/>
</dbReference>
<dbReference type="InterPro" id="IPR005225">
    <property type="entry name" value="Small_GTP-bd"/>
</dbReference>
<dbReference type="InterPro" id="IPR031168">
    <property type="entry name" value="G_TrmE"/>
</dbReference>
<dbReference type="AlphaFoldDB" id="A0A975U735"/>
<evidence type="ECO:0000256" key="3">
    <source>
        <dbReference type="ARBA" id="ARBA00022741"/>
    </source>
</evidence>
<dbReference type="GO" id="GO:0046872">
    <property type="term" value="F:metal ion binding"/>
    <property type="evidence" value="ECO:0007669"/>
    <property type="project" value="UniProtKB-KW"/>
</dbReference>
<gene>
    <name evidence="7 10" type="primary">mnmE</name>
    <name evidence="7" type="synonym">trmE</name>
    <name evidence="10" type="ORF">KO353_07800</name>
</gene>
<dbReference type="InterPro" id="IPR018948">
    <property type="entry name" value="GTP-bd_TrmE_N"/>
</dbReference>
<evidence type="ECO:0000256" key="4">
    <source>
        <dbReference type="ARBA" id="ARBA00022801"/>
    </source>
</evidence>
<evidence type="ECO:0000313" key="10">
    <source>
        <dbReference type="EMBL" id="QXM26256.1"/>
    </source>
</evidence>
<feature type="binding site" evidence="7">
    <location>
        <position position="454"/>
    </location>
    <ligand>
        <name>(6S)-5-formyl-5,6,7,8-tetrahydrofolate</name>
        <dbReference type="ChEBI" id="CHEBI:57457"/>
    </ligand>
</feature>
<keyword evidence="2 7" id="KW-0819">tRNA processing</keyword>
<comment type="subunit">
    <text evidence="7">Homodimer. Heterotetramer of two MnmE and two MnmG subunits.</text>
</comment>
<dbReference type="KEGG" id="elio:KO353_07800"/>
<dbReference type="PANTHER" id="PTHR42714">
    <property type="entry name" value="TRNA MODIFICATION GTPASE GTPBP3"/>
    <property type="match status" value="1"/>
</dbReference>
<evidence type="ECO:0000256" key="6">
    <source>
        <dbReference type="ARBA" id="ARBA00023134"/>
    </source>
</evidence>
<comment type="cofactor">
    <cofactor evidence="7">
        <name>K(+)</name>
        <dbReference type="ChEBI" id="CHEBI:29103"/>
    </cofactor>
    <text evidence="7">Binds 1 potassium ion per subunit.</text>
</comment>
<comment type="caution">
    <text evidence="7">Lacks conserved residue(s) required for the propagation of feature annotation.</text>
</comment>
<dbReference type="PANTHER" id="PTHR42714:SF2">
    <property type="entry name" value="TRNA MODIFICATION GTPASE GTPBP3, MITOCHONDRIAL"/>
    <property type="match status" value="1"/>
</dbReference>
<organism evidence="10 11">
    <name type="scientific">Elioraea tepida</name>
    <dbReference type="NCBI Taxonomy" id="2843330"/>
    <lineage>
        <taxon>Bacteria</taxon>
        <taxon>Pseudomonadati</taxon>
        <taxon>Pseudomonadota</taxon>
        <taxon>Alphaproteobacteria</taxon>
        <taxon>Acetobacterales</taxon>
        <taxon>Elioraeaceae</taxon>
        <taxon>Elioraea</taxon>
    </lineage>
</organism>
<feature type="binding site" evidence="7">
    <location>
        <position position="130"/>
    </location>
    <ligand>
        <name>(6S)-5-formyl-5,6,7,8-tetrahydrofolate</name>
        <dbReference type="ChEBI" id="CHEBI:57457"/>
    </ligand>
</feature>
<evidence type="ECO:0000256" key="5">
    <source>
        <dbReference type="ARBA" id="ARBA00022958"/>
    </source>
</evidence>
<keyword evidence="3 7" id="KW-0547">Nucleotide-binding</keyword>
<dbReference type="EMBL" id="CP076448">
    <property type="protein sequence ID" value="QXM26256.1"/>
    <property type="molecule type" value="Genomic_DNA"/>
</dbReference>
<dbReference type="InterPro" id="IPR025867">
    <property type="entry name" value="MnmE_helical"/>
</dbReference>
<dbReference type="GO" id="GO:0002098">
    <property type="term" value="P:tRNA wobble uridine modification"/>
    <property type="evidence" value="ECO:0007669"/>
    <property type="project" value="TreeGrafter"/>
</dbReference>
<dbReference type="Pfam" id="PF10396">
    <property type="entry name" value="TrmE_N"/>
    <property type="match status" value="1"/>
</dbReference>
<dbReference type="InterPro" id="IPR004520">
    <property type="entry name" value="GTPase_MnmE"/>
</dbReference>
<dbReference type="GO" id="GO:0005737">
    <property type="term" value="C:cytoplasm"/>
    <property type="evidence" value="ECO:0007669"/>
    <property type="project" value="UniProtKB-SubCell"/>
</dbReference>
<dbReference type="CDD" id="cd14858">
    <property type="entry name" value="TrmE_N"/>
    <property type="match status" value="1"/>
</dbReference>
<keyword evidence="5 7" id="KW-0630">Potassium</keyword>
<keyword evidence="4 7" id="KW-0378">Hydrolase</keyword>
<dbReference type="NCBIfam" id="NF003661">
    <property type="entry name" value="PRK05291.1-3"/>
    <property type="match status" value="1"/>
</dbReference>
<keyword evidence="7" id="KW-0479">Metal-binding</keyword>
<keyword evidence="7" id="KW-0460">Magnesium</keyword>